<feature type="transmembrane region" description="Helical" evidence="1">
    <location>
        <begin position="41"/>
        <end position="60"/>
    </location>
</feature>
<evidence type="ECO:0000313" key="3">
    <source>
        <dbReference type="EMBL" id="RTQ44959.1"/>
    </source>
</evidence>
<proteinExistence type="predicted"/>
<keyword evidence="1" id="KW-0472">Membrane</keyword>
<feature type="domain" description="Chemotaxis methyl-accepting receptor HlyB-like 4HB MCP" evidence="2">
    <location>
        <begin position="46"/>
        <end position="208"/>
    </location>
</feature>
<dbReference type="Pfam" id="PF12729">
    <property type="entry name" value="4HB_MCP_1"/>
    <property type="match status" value="1"/>
</dbReference>
<evidence type="ECO:0000256" key="1">
    <source>
        <dbReference type="SAM" id="Phobius"/>
    </source>
</evidence>
<organism evidence="3 4">
    <name type="scientific">Hymenobacter gummosus</name>
    <dbReference type="NCBI Taxonomy" id="1776032"/>
    <lineage>
        <taxon>Bacteria</taxon>
        <taxon>Pseudomonadati</taxon>
        <taxon>Bacteroidota</taxon>
        <taxon>Cytophagia</taxon>
        <taxon>Cytophagales</taxon>
        <taxon>Hymenobacteraceae</taxon>
        <taxon>Hymenobacter</taxon>
    </lineage>
</organism>
<dbReference type="OrthoDB" id="1438991at2"/>
<protein>
    <recommendedName>
        <fullName evidence="2">Chemotaxis methyl-accepting receptor HlyB-like 4HB MCP domain-containing protein</fullName>
    </recommendedName>
</protein>
<sequence>MYAFGQLWRPEMRRCSGFSVHFPFPSFPPAMNPLRRIHYKAKPAGLFLIVLLVVLGSSVWEKRLMHAMNTSAAFLYQDRLLPATGLFQLNDLMYAKQQLIAGYQAHPTAARRHYLQVQLGGHNVGIDSIVSSYEATYLVAEETRVFGALKARLRRYNALEAQLLSTAAPAPRQARALLRQFDQIHADLARLNRIQQQVGQQLRQSSNAIEGDANLLSNVQIAVLVIFTLIIQQALLLDRHPLLPNSLKNFRLN</sequence>
<reference evidence="3 4" key="1">
    <citation type="submission" date="2018-12" db="EMBL/GenBank/DDBJ databases">
        <title>Hymenobacter gummosus sp. nov., isolated from a spring.</title>
        <authorList>
            <person name="Nie L."/>
        </authorList>
    </citation>
    <scope>NUCLEOTIDE SEQUENCE [LARGE SCALE GENOMIC DNA]</scope>
    <source>
        <strain evidence="3 4">KCTC 52166</strain>
    </source>
</reference>
<accession>A0A431TUY5</accession>
<comment type="caution">
    <text evidence="3">The sequence shown here is derived from an EMBL/GenBank/DDBJ whole genome shotgun (WGS) entry which is preliminary data.</text>
</comment>
<feature type="transmembrane region" description="Helical" evidence="1">
    <location>
        <begin position="215"/>
        <end position="235"/>
    </location>
</feature>
<name>A0A431TUY5_9BACT</name>
<evidence type="ECO:0000259" key="2">
    <source>
        <dbReference type="Pfam" id="PF12729"/>
    </source>
</evidence>
<keyword evidence="1" id="KW-1133">Transmembrane helix</keyword>
<evidence type="ECO:0000313" key="4">
    <source>
        <dbReference type="Proteomes" id="UP000282184"/>
    </source>
</evidence>
<dbReference type="AlphaFoldDB" id="A0A431TUY5"/>
<dbReference type="Proteomes" id="UP000282184">
    <property type="component" value="Unassembled WGS sequence"/>
</dbReference>
<dbReference type="InterPro" id="IPR024478">
    <property type="entry name" value="HlyB_4HB_MCP"/>
</dbReference>
<gene>
    <name evidence="3" type="ORF">EJV47_26690</name>
</gene>
<keyword evidence="1" id="KW-0812">Transmembrane</keyword>
<dbReference type="EMBL" id="RXOF01000023">
    <property type="protein sequence ID" value="RTQ44959.1"/>
    <property type="molecule type" value="Genomic_DNA"/>
</dbReference>
<keyword evidence="4" id="KW-1185">Reference proteome</keyword>